<evidence type="ECO:0000259" key="6">
    <source>
        <dbReference type="Pfam" id="PF03466"/>
    </source>
</evidence>
<dbReference type="InterPro" id="IPR005119">
    <property type="entry name" value="LysR_subst-bd"/>
</dbReference>
<keyword evidence="3" id="KW-0238">DNA-binding</keyword>
<accession>A0A2P2C6K2</accession>
<dbReference type="Gene3D" id="3.40.190.10">
    <property type="entry name" value="Periplasmic binding protein-like II"/>
    <property type="match status" value="2"/>
</dbReference>
<dbReference type="PANTHER" id="PTHR30346">
    <property type="entry name" value="TRANSCRIPTIONAL DUAL REGULATOR HCAR-RELATED"/>
    <property type="match status" value="1"/>
</dbReference>
<protein>
    <submittedName>
        <fullName evidence="7">Transcriptional regulator, LysR family</fullName>
    </submittedName>
</protein>
<proteinExistence type="inferred from homology"/>
<sequence length="234" mass="26085">MAFSVGFVTGVTPDKWARVWRQRETEELNLSLVESSRQEELLLTGATDVCFVRLPVDRSRFHCIPLYREVPVVVVPLEHVVTAYDEVELADLADEQLVLGDVPNWDDVSTVEQLTFPSMSVKEAIEVVASGTGIVIVPMSLARLHHRKDVEHRPVRGVPDTEIGLAWLLDNDDPRIQTFIGIVRGRTDNSSRAPAKAEPSTKGAPQKPAKKTAAKRTGQPARRRATPKPSKRRR</sequence>
<dbReference type="GO" id="GO:0003677">
    <property type="term" value="F:DNA binding"/>
    <property type="evidence" value="ECO:0007669"/>
    <property type="project" value="UniProtKB-KW"/>
</dbReference>
<evidence type="ECO:0000256" key="3">
    <source>
        <dbReference type="ARBA" id="ARBA00023125"/>
    </source>
</evidence>
<dbReference type="SUPFAM" id="SSF53850">
    <property type="entry name" value="Periplasmic binding protein-like II"/>
    <property type="match status" value="1"/>
</dbReference>
<evidence type="ECO:0000256" key="1">
    <source>
        <dbReference type="ARBA" id="ARBA00009437"/>
    </source>
</evidence>
<evidence type="ECO:0000313" key="7">
    <source>
        <dbReference type="EMBL" id="CUR57640.1"/>
    </source>
</evidence>
<keyword evidence="4" id="KW-0804">Transcription</keyword>
<dbReference type="PANTHER" id="PTHR30346:SF0">
    <property type="entry name" value="HCA OPERON TRANSCRIPTIONAL ACTIVATOR HCAR"/>
    <property type="match status" value="1"/>
</dbReference>
<dbReference type="Pfam" id="PF03466">
    <property type="entry name" value="LysR_substrate"/>
    <property type="match status" value="1"/>
</dbReference>
<evidence type="ECO:0000256" key="2">
    <source>
        <dbReference type="ARBA" id="ARBA00023015"/>
    </source>
</evidence>
<feature type="region of interest" description="Disordered" evidence="5">
    <location>
        <begin position="187"/>
        <end position="234"/>
    </location>
</feature>
<gene>
    <name evidence="7" type="ORF">NOCA2430013</name>
</gene>
<evidence type="ECO:0000256" key="4">
    <source>
        <dbReference type="ARBA" id="ARBA00023163"/>
    </source>
</evidence>
<feature type="compositionally biased region" description="Basic residues" evidence="5">
    <location>
        <begin position="221"/>
        <end position="234"/>
    </location>
</feature>
<comment type="similarity">
    <text evidence="1">Belongs to the LysR transcriptional regulatory family.</text>
</comment>
<organism evidence="7">
    <name type="scientific">metagenome</name>
    <dbReference type="NCBI Taxonomy" id="256318"/>
    <lineage>
        <taxon>unclassified sequences</taxon>
        <taxon>metagenomes</taxon>
    </lineage>
</organism>
<reference evidence="7" key="1">
    <citation type="submission" date="2015-08" db="EMBL/GenBank/DDBJ databases">
        <authorList>
            <person name="Babu N.S."/>
            <person name="Beckwith C.J."/>
            <person name="Beseler K.G."/>
            <person name="Brison A."/>
            <person name="Carone J.V."/>
            <person name="Caskin T.P."/>
            <person name="Diamond M."/>
            <person name="Durham M.E."/>
            <person name="Foxe J.M."/>
            <person name="Go M."/>
            <person name="Henderson B.A."/>
            <person name="Jones I.B."/>
            <person name="McGettigan J.A."/>
            <person name="Micheletti S.J."/>
            <person name="Nasrallah M.E."/>
            <person name="Ortiz D."/>
            <person name="Piller C.R."/>
            <person name="Privatt S.R."/>
            <person name="Schneider S.L."/>
            <person name="Sharp S."/>
            <person name="Smith T.C."/>
            <person name="Stanton J.D."/>
            <person name="Ullery H.E."/>
            <person name="Wilson R.J."/>
            <person name="Serrano M.G."/>
            <person name="Buck G."/>
            <person name="Lee V."/>
            <person name="Wang Y."/>
            <person name="Carvalho R."/>
            <person name="Voegtly L."/>
            <person name="Shi R."/>
            <person name="Duckworth R."/>
            <person name="Johnson A."/>
            <person name="Loviza R."/>
            <person name="Walstead R."/>
            <person name="Shah Z."/>
            <person name="Kiflezghi M."/>
            <person name="Wade K."/>
            <person name="Ball S.L."/>
            <person name="Bradley K.W."/>
            <person name="Asai D.J."/>
            <person name="Bowman C.A."/>
            <person name="Russell D.A."/>
            <person name="Pope W.H."/>
            <person name="Jacobs-Sera D."/>
            <person name="Hendrix R.W."/>
            <person name="Hatfull G.F."/>
        </authorList>
    </citation>
    <scope>NUCLEOTIDE SEQUENCE</scope>
</reference>
<feature type="domain" description="LysR substrate-binding" evidence="6">
    <location>
        <begin position="27"/>
        <end position="185"/>
    </location>
</feature>
<evidence type="ECO:0000256" key="5">
    <source>
        <dbReference type="SAM" id="MobiDB-lite"/>
    </source>
</evidence>
<dbReference type="GO" id="GO:0003700">
    <property type="term" value="F:DNA-binding transcription factor activity"/>
    <property type="evidence" value="ECO:0007669"/>
    <property type="project" value="TreeGrafter"/>
</dbReference>
<dbReference type="AlphaFoldDB" id="A0A2P2C6K2"/>
<keyword evidence="2" id="KW-0805">Transcription regulation</keyword>
<dbReference type="EMBL" id="CZKA01000038">
    <property type="protein sequence ID" value="CUR57640.1"/>
    <property type="molecule type" value="Genomic_DNA"/>
</dbReference>
<name>A0A2P2C6K2_9ZZZZ</name>
<dbReference type="GO" id="GO:0032993">
    <property type="term" value="C:protein-DNA complex"/>
    <property type="evidence" value="ECO:0007669"/>
    <property type="project" value="TreeGrafter"/>
</dbReference>